<organism evidence="2 3">
    <name type="scientific">Arthrobacter jiangjiafuii</name>
    <dbReference type="NCBI Taxonomy" id="2817475"/>
    <lineage>
        <taxon>Bacteria</taxon>
        <taxon>Bacillati</taxon>
        <taxon>Actinomycetota</taxon>
        <taxon>Actinomycetes</taxon>
        <taxon>Micrococcales</taxon>
        <taxon>Micrococcaceae</taxon>
        <taxon>Arthrobacter</taxon>
    </lineage>
</organism>
<evidence type="ECO:0000256" key="1">
    <source>
        <dbReference type="SAM" id="MobiDB-lite"/>
    </source>
</evidence>
<dbReference type="AlphaFoldDB" id="A0A975M7Q2"/>
<dbReference type="KEGG" id="ajg:KKR91_07145"/>
<accession>A0A975M7Q2</accession>
<dbReference type="RefSeq" id="WP_210231001.1">
    <property type="nucleotide sequence ID" value="NZ_CP076022.1"/>
</dbReference>
<dbReference type="EMBL" id="CP076022">
    <property type="protein sequence ID" value="QWC11325.1"/>
    <property type="molecule type" value="Genomic_DNA"/>
</dbReference>
<protein>
    <recommendedName>
        <fullName evidence="4">ATP synthase F subunit</fullName>
    </recommendedName>
</protein>
<evidence type="ECO:0000313" key="2">
    <source>
        <dbReference type="EMBL" id="QWC11325.1"/>
    </source>
</evidence>
<evidence type="ECO:0000313" key="3">
    <source>
        <dbReference type="Proteomes" id="UP000676885"/>
    </source>
</evidence>
<dbReference type="Proteomes" id="UP000676885">
    <property type="component" value="Chromosome"/>
</dbReference>
<feature type="region of interest" description="Disordered" evidence="1">
    <location>
        <begin position="1"/>
        <end position="36"/>
    </location>
</feature>
<reference evidence="2 3" key="1">
    <citation type="submission" date="2021-05" db="EMBL/GenBank/DDBJ databases">
        <title>Novel species in genus Arthrobacter.</title>
        <authorList>
            <person name="Zhang G."/>
        </authorList>
    </citation>
    <scope>NUCLEOTIDE SEQUENCE [LARGE SCALE GENOMIC DNA]</scope>
    <source>
        <strain evidence="3">zg-ZUI227</strain>
    </source>
</reference>
<feature type="compositionally biased region" description="Gly residues" evidence="1">
    <location>
        <begin position="13"/>
        <end position="32"/>
    </location>
</feature>
<sequence length="105" mass="10076">MSSADVNEAETGSGPGGGTGGAGTDRGTGSNGTGTVAALGEPALLQGYRLAGAVLFPASSETEIRAAWSTLPDTVAAVVLTPAAAEVLAGDLADPSAPLTVVLPR</sequence>
<gene>
    <name evidence="2" type="ORF">KKR91_07145</name>
</gene>
<name>A0A975M7Q2_9MICC</name>
<keyword evidence="3" id="KW-1185">Reference proteome</keyword>
<evidence type="ECO:0008006" key="4">
    <source>
        <dbReference type="Google" id="ProtNLM"/>
    </source>
</evidence>
<proteinExistence type="predicted"/>